<evidence type="ECO:0000256" key="5">
    <source>
        <dbReference type="ARBA" id="ARBA00023136"/>
    </source>
</evidence>
<protein>
    <recommendedName>
        <fullName evidence="7">Tetraspanin</fullName>
    </recommendedName>
</protein>
<dbReference type="Pfam" id="PF00335">
    <property type="entry name" value="Tetraspanin"/>
    <property type="match status" value="1"/>
</dbReference>
<dbReference type="EMBL" id="VYZN01000022">
    <property type="protein sequence ID" value="KAE9536650.1"/>
    <property type="molecule type" value="Genomic_DNA"/>
</dbReference>
<dbReference type="PROSITE" id="PS00421">
    <property type="entry name" value="TM4_1"/>
    <property type="match status" value="1"/>
</dbReference>
<evidence type="ECO:0000256" key="6">
    <source>
        <dbReference type="PIRSR" id="PIRSR002419-1"/>
    </source>
</evidence>
<dbReference type="Gene3D" id="1.10.1450.10">
    <property type="entry name" value="Tetraspanin"/>
    <property type="match status" value="1"/>
</dbReference>
<reference evidence="8 9" key="1">
    <citation type="submission" date="2019-08" db="EMBL/GenBank/DDBJ databases">
        <title>The genome of the soybean aphid Biotype 1, its phylome, world population structure and adaptation to the North American continent.</title>
        <authorList>
            <person name="Giordano R."/>
            <person name="Donthu R.K."/>
            <person name="Hernandez A.G."/>
            <person name="Wright C.L."/>
            <person name="Zimin A.V."/>
        </authorList>
    </citation>
    <scope>NUCLEOTIDE SEQUENCE [LARGE SCALE GENOMIC DNA]</scope>
    <source>
        <tissue evidence="8">Whole aphids</tissue>
    </source>
</reference>
<keyword evidence="4 7" id="KW-1133">Transmembrane helix</keyword>
<feature type="transmembrane region" description="Helical" evidence="7">
    <location>
        <begin position="120"/>
        <end position="143"/>
    </location>
</feature>
<dbReference type="InterPro" id="IPR008952">
    <property type="entry name" value="Tetraspanin_EC2_sf"/>
</dbReference>
<dbReference type="PANTHER" id="PTHR19282">
    <property type="entry name" value="TETRASPANIN"/>
    <property type="match status" value="1"/>
</dbReference>
<evidence type="ECO:0000256" key="7">
    <source>
        <dbReference type="RuleBase" id="RU361218"/>
    </source>
</evidence>
<dbReference type="AlphaFoldDB" id="A0A6G0TPI0"/>
<dbReference type="InterPro" id="IPR018499">
    <property type="entry name" value="Tetraspanin/Peripherin"/>
</dbReference>
<comment type="subcellular location">
    <subcellularLocation>
        <location evidence="1 7">Membrane</location>
        <topology evidence="1 7">Multi-pass membrane protein</topology>
    </subcellularLocation>
</comment>
<name>A0A6G0TPI0_APHGL</name>
<feature type="disulfide bond" evidence="6">
    <location>
        <begin position="183"/>
        <end position="204"/>
    </location>
</feature>
<gene>
    <name evidence="8" type="ORF">AGLY_007052</name>
</gene>
<keyword evidence="6" id="KW-1015">Disulfide bond</keyword>
<dbReference type="Proteomes" id="UP000475862">
    <property type="component" value="Unassembled WGS sequence"/>
</dbReference>
<dbReference type="PRINTS" id="PR00259">
    <property type="entry name" value="TMFOUR"/>
</dbReference>
<feature type="transmembrane region" description="Helical" evidence="7">
    <location>
        <begin position="46"/>
        <end position="67"/>
    </location>
</feature>
<proteinExistence type="inferred from homology"/>
<keyword evidence="3 7" id="KW-0812">Transmembrane</keyword>
<evidence type="ECO:0000256" key="4">
    <source>
        <dbReference type="ARBA" id="ARBA00022989"/>
    </source>
</evidence>
<dbReference type="InterPro" id="IPR018503">
    <property type="entry name" value="Tetraspanin_CS"/>
</dbReference>
<feature type="disulfide bond" evidence="6">
    <location>
        <begin position="182"/>
        <end position="224"/>
    </location>
</feature>
<dbReference type="CDD" id="cd03127">
    <property type="entry name" value="tetraspanin_LEL"/>
    <property type="match status" value="1"/>
</dbReference>
<dbReference type="SUPFAM" id="SSF48652">
    <property type="entry name" value="Tetraspanin"/>
    <property type="match status" value="1"/>
</dbReference>
<keyword evidence="9" id="KW-1185">Reference proteome</keyword>
<evidence type="ECO:0000256" key="3">
    <source>
        <dbReference type="ARBA" id="ARBA00022692"/>
    </source>
</evidence>
<evidence type="ECO:0000256" key="1">
    <source>
        <dbReference type="ARBA" id="ARBA00004141"/>
    </source>
</evidence>
<evidence type="ECO:0000313" key="9">
    <source>
        <dbReference type="Proteomes" id="UP000475862"/>
    </source>
</evidence>
<evidence type="ECO:0000313" key="8">
    <source>
        <dbReference type="EMBL" id="KAE9536650.1"/>
    </source>
</evidence>
<evidence type="ECO:0000256" key="2">
    <source>
        <dbReference type="ARBA" id="ARBA00006840"/>
    </source>
</evidence>
<feature type="transmembrane region" description="Helical" evidence="7">
    <location>
        <begin position="238"/>
        <end position="261"/>
    </location>
</feature>
<dbReference type="PIRSF" id="PIRSF002419">
    <property type="entry name" value="Tetraspanin"/>
    <property type="match status" value="1"/>
</dbReference>
<organism evidence="8 9">
    <name type="scientific">Aphis glycines</name>
    <name type="common">Soybean aphid</name>
    <dbReference type="NCBI Taxonomy" id="307491"/>
    <lineage>
        <taxon>Eukaryota</taxon>
        <taxon>Metazoa</taxon>
        <taxon>Ecdysozoa</taxon>
        <taxon>Arthropoda</taxon>
        <taxon>Hexapoda</taxon>
        <taxon>Insecta</taxon>
        <taxon>Pterygota</taxon>
        <taxon>Neoptera</taxon>
        <taxon>Paraneoptera</taxon>
        <taxon>Hemiptera</taxon>
        <taxon>Sternorrhyncha</taxon>
        <taxon>Aphidomorpha</taxon>
        <taxon>Aphidoidea</taxon>
        <taxon>Aphididae</taxon>
        <taxon>Aphidini</taxon>
        <taxon>Aphis</taxon>
        <taxon>Aphis</taxon>
    </lineage>
</organism>
<dbReference type="InterPro" id="IPR000301">
    <property type="entry name" value="Tetraspanin_animals"/>
</dbReference>
<comment type="caution">
    <text evidence="8">The sequence shown here is derived from an EMBL/GenBank/DDBJ whole genome shotgun (WGS) entry which is preliminary data.</text>
</comment>
<dbReference type="PANTHER" id="PTHR19282:SF521">
    <property type="entry name" value="IP01817P-RELATED"/>
    <property type="match status" value="1"/>
</dbReference>
<comment type="similarity">
    <text evidence="2 7">Belongs to the tetraspanin (TM4SF) family.</text>
</comment>
<accession>A0A6G0TPI0</accession>
<dbReference type="OrthoDB" id="6628431at2759"/>
<keyword evidence="5 7" id="KW-0472">Membrane</keyword>
<feature type="transmembrane region" description="Helical" evidence="7">
    <location>
        <begin position="87"/>
        <end position="113"/>
    </location>
</feature>
<dbReference type="GO" id="GO:0005886">
    <property type="term" value="C:plasma membrane"/>
    <property type="evidence" value="ECO:0007669"/>
    <property type="project" value="TreeGrafter"/>
</dbReference>
<sequence length="274" mass="30262">MYDYGNQNIGHIEFEVSNVIFIFEKLDFQNPPTYNSILHSAEYRKILIYFDMLYLLSGLALLALGLFTRYYSTKTEELANKASGDAAGLAALAFIIIGGAIFIVSFFGCCGAIRESHCMITMYAMFLLAFFLLEVATGVFLYVNRGQVESITRKSLTTVFDDYSNKSESHAFVDEIQHDFSCCGVDGPNYWTENNAAAIPHSCCRDDGGQGTTCSKAQAWQDGCLQKSIDLVKNTSGMLFKIIMGIAGGELVGIVFALCLASSIRNEERRQGYA</sequence>